<proteinExistence type="predicted"/>
<evidence type="ECO:0000313" key="1">
    <source>
        <dbReference type="EMBL" id="QJA82669.1"/>
    </source>
</evidence>
<dbReference type="EMBL" id="MT142493">
    <property type="protein sequence ID" value="QJA82669.1"/>
    <property type="molecule type" value="Genomic_DNA"/>
</dbReference>
<protein>
    <submittedName>
        <fullName evidence="1">Putative tail protein</fullName>
    </submittedName>
</protein>
<reference evidence="1" key="1">
    <citation type="submission" date="2020-03" db="EMBL/GenBank/DDBJ databases">
        <title>The deep terrestrial virosphere.</title>
        <authorList>
            <person name="Holmfeldt K."/>
            <person name="Nilsson E."/>
            <person name="Simone D."/>
            <person name="Lopez-Fernandez M."/>
            <person name="Wu X."/>
            <person name="de Brujin I."/>
            <person name="Lundin D."/>
            <person name="Andersson A."/>
            <person name="Bertilsson S."/>
            <person name="Dopson M."/>
        </authorList>
    </citation>
    <scope>NUCLEOTIDE SEQUENCE</scope>
    <source>
        <strain evidence="1">MM415A00378</strain>
    </source>
</reference>
<dbReference type="AlphaFoldDB" id="A0A6M3KKT9"/>
<accession>A0A6M3KKT9</accession>
<name>A0A6M3KKT9_9ZZZZ</name>
<dbReference type="Pfam" id="PF06891">
    <property type="entry name" value="P2_Phage_GpR"/>
    <property type="match status" value="1"/>
</dbReference>
<organism evidence="1">
    <name type="scientific">viral metagenome</name>
    <dbReference type="NCBI Taxonomy" id="1070528"/>
    <lineage>
        <taxon>unclassified sequences</taxon>
        <taxon>metagenomes</taxon>
        <taxon>organismal metagenomes</taxon>
    </lineage>
</organism>
<dbReference type="InterPro" id="IPR009678">
    <property type="entry name" value="Phage_tail_completion_R"/>
</dbReference>
<gene>
    <name evidence="1" type="ORF">MM415A00378_0014</name>
</gene>
<sequence length="164" mass="18363">MLKPDSLRAQITAAVPSLADNPENLVLFINSGRVQTTGTGTLSFEYAYTLQVIALGYAGHADALVVPMLEWIARNQSELMDNPEKAKNGLRFNAEFLTDTTTDIGFEIDLTERVLVRPRLAGPPGALELHHVPEPPHPVHIDKPEHWSLWLRDELLAEWDHDPR</sequence>